<evidence type="ECO:0000256" key="2">
    <source>
        <dbReference type="SAM" id="Phobius"/>
    </source>
</evidence>
<dbReference type="Proteomes" id="UP000291084">
    <property type="component" value="Chromosome 9"/>
</dbReference>
<evidence type="ECO:0000313" key="3">
    <source>
        <dbReference type="EMBL" id="BAT96996.1"/>
    </source>
</evidence>
<keyword evidence="2" id="KW-0472">Membrane</keyword>
<keyword evidence="4" id="KW-1185">Reference proteome</keyword>
<feature type="non-terminal residue" evidence="3">
    <location>
        <position position="1"/>
    </location>
</feature>
<organism evidence="3 4">
    <name type="scientific">Vigna angularis var. angularis</name>
    <dbReference type="NCBI Taxonomy" id="157739"/>
    <lineage>
        <taxon>Eukaryota</taxon>
        <taxon>Viridiplantae</taxon>
        <taxon>Streptophyta</taxon>
        <taxon>Embryophyta</taxon>
        <taxon>Tracheophyta</taxon>
        <taxon>Spermatophyta</taxon>
        <taxon>Magnoliopsida</taxon>
        <taxon>eudicotyledons</taxon>
        <taxon>Gunneridae</taxon>
        <taxon>Pentapetalae</taxon>
        <taxon>rosids</taxon>
        <taxon>fabids</taxon>
        <taxon>Fabales</taxon>
        <taxon>Fabaceae</taxon>
        <taxon>Papilionoideae</taxon>
        <taxon>50 kb inversion clade</taxon>
        <taxon>NPAAA clade</taxon>
        <taxon>indigoferoid/millettioid clade</taxon>
        <taxon>Phaseoleae</taxon>
        <taxon>Vigna</taxon>
    </lineage>
</organism>
<dbReference type="EMBL" id="AP015042">
    <property type="protein sequence ID" value="BAT96996.1"/>
    <property type="molecule type" value="Genomic_DNA"/>
</dbReference>
<keyword evidence="2" id="KW-1133">Transmembrane helix</keyword>
<accession>A0A0S3SVS3</accession>
<protein>
    <submittedName>
        <fullName evidence="3">Uncharacterized protein</fullName>
    </submittedName>
</protein>
<name>A0A0S3SVS3_PHAAN</name>
<dbReference type="AlphaFoldDB" id="A0A0S3SVS3"/>
<keyword evidence="2" id="KW-0812">Transmembrane</keyword>
<evidence type="ECO:0000313" key="4">
    <source>
        <dbReference type="Proteomes" id="UP000291084"/>
    </source>
</evidence>
<sequence length="74" mass="8175">FTHSSKTFIQFFDIFIASVTFFFTVYDTKSSSSLTRRVLPTCCNLKLSLCNSLLSSSASTNTPRSSSTARMNSS</sequence>
<feature type="transmembrane region" description="Helical" evidence="2">
    <location>
        <begin position="7"/>
        <end position="26"/>
    </location>
</feature>
<proteinExistence type="predicted"/>
<feature type="region of interest" description="Disordered" evidence="1">
    <location>
        <begin position="55"/>
        <end position="74"/>
    </location>
</feature>
<reference evidence="3 4" key="1">
    <citation type="journal article" date="2015" name="Sci. Rep.">
        <title>The power of single molecule real-time sequencing technology in the de novo assembly of a eukaryotic genome.</title>
        <authorList>
            <person name="Sakai H."/>
            <person name="Naito K."/>
            <person name="Ogiso-Tanaka E."/>
            <person name="Takahashi Y."/>
            <person name="Iseki K."/>
            <person name="Muto C."/>
            <person name="Satou K."/>
            <person name="Teruya K."/>
            <person name="Shiroma A."/>
            <person name="Shimoji M."/>
            <person name="Hirano T."/>
            <person name="Itoh T."/>
            <person name="Kaga A."/>
            <person name="Tomooka N."/>
        </authorList>
    </citation>
    <scope>NUCLEOTIDE SEQUENCE [LARGE SCALE GENOMIC DNA]</scope>
    <source>
        <strain evidence="4">cv. Shumari</strain>
    </source>
</reference>
<gene>
    <name evidence="3" type="primary">Vigan.09G033400</name>
    <name evidence="3" type="ORF">VIGAN_09033400</name>
</gene>
<evidence type="ECO:0000256" key="1">
    <source>
        <dbReference type="SAM" id="MobiDB-lite"/>
    </source>
</evidence>